<comment type="catalytic activity">
    <reaction evidence="3">
        <text>dCTP + 2 H2O = dUMP + NH4(+) + diphosphate</text>
        <dbReference type="Rhea" id="RHEA:19205"/>
        <dbReference type="ChEBI" id="CHEBI:15377"/>
        <dbReference type="ChEBI" id="CHEBI:28938"/>
        <dbReference type="ChEBI" id="CHEBI:33019"/>
        <dbReference type="ChEBI" id="CHEBI:61481"/>
        <dbReference type="ChEBI" id="CHEBI:246422"/>
        <dbReference type="EC" id="3.5.4.30"/>
    </reaction>
</comment>
<reference evidence="5" key="1">
    <citation type="journal article" date="2019" name="Int. J. Syst. Evol. Microbiol.">
        <title>The Global Catalogue of Microorganisms (GCM) 10K type strain sequencing project: providing services to taxonomists for standard genome sequencing and annotation.</title>
        <authorList>
            <consortium name="The Broad Institute Genomics Platform"/>
            <consortium name="The Broad Institute Genome Sequencing Center for Infectious Disease"/>
            <person name="Wu L."/>
            <person name="Ma J."/>
        </authorList>
    </citation>
    <scope>NUCLEOTIDE SEQUENCE [LARGE SCALE GENOMIC DNA]</scope>
    <source>
        <strain evidence="5">CCM 8604</strain>
    </source>
</reference>
<dbReference type="CDD" id="cd07557">
    <property type="entry name" value="trimeric_dUTPase"/>
    <property type="match status" value="1"/>
</dbReference>
<feature type="binding site" evidence="3">
    <location>
        <position position="174"/>
    </location>
    <ligand>
        <name>dCTP</name>
        <dbReference type="ChEBI" id="CHEBI:61481"/>
    </ligand>
</feature>
<dbReference type="EC" id="3.5.4.30" evidence="3"/>
<evidence type="ECO:0000256" key="2">
    <source>
        <dbReference type="ARBA" id="ARBA00023080"/>
    </source>
</evidence>
<dbReference type="SUPFAM" id="SSF51283">
    <property type="entry name" value="dUTPase-like"/>
    <property type="match status" value="1"/>
</dbReference>
<feature type="binding site" evidence="3">
    <location>
        <begin position="101"/>
        <end position="106"/>
    </location>
    <ligand>
        <name>dCTP</name>
        <dbReference type="ChEBI" id="CHEBI:61481"/>
    </ligand>
</feature>
<keyword evidence="5" id="KW-1185">Reference proteome</keyword>
<comment type="pathway">
    <text evidence="3">Pyrimidine metabolism; dUMP biosynthesis; dUMP from dCTP: step 1/1.</text>
</comment>
<sequence length="201" mass="22217">MLLSDHDIVEAQAAGDISLTPWTPAMVQPASIDVRLDRYFRVFNSHKYTYVDPAENQGDLTELLEVDASQPWILHPGEFILGSTYEYVKLGDSIAARLEGKSSLGRLGILTHSTAGFIDPGFEGHVTLELSNVSNLPVKLWPGMKIGQMCFFQMSSPADHPYGSAENGSHYQGQRGPTASRSYINFHKTDVSGELTYHDEK</sequence>
<dbReference type="InterPro" id="IPR036157">
    <property type="entry name" value="dUTPase-like_sf"/>
</dbReference>
<comment type="caution">
    <text evidence="4">The sequence shown here is derived from an EMBL/GenBank/DDBJ whole genome shotgun (WGS) entry which is preliminary data.</text>
</comment>
<keyword evidence="2 3" id="KW-0546">Nucleotide metabolism</keyword>
<dbReference type="Pfam" id="PF22769">
    <property type="entry name" value="DCD"/>
    <property type="match status" value="1"/>
</dbReference>
<evidence type="ECO:0000256" key="3">
    <source>
        <dbReference type="HAMAP-Rule" id="MF_00146"/>
    </source>
</evidence>
<feature type="site" description="Important for bifunctional activity" evidence="3">
    <location>
        <begin position="116"/>
        <end position="117"/>
    </location>
</feature>
<dbReference type="EMBL" id="JBHTHQ010000012">
    <property type="protein sequence ID" value="MFD0704496.1"/>
    <property type="molecule type" value="Genomic_DNA"/>
</dbReference>
<feature type="binding site" evidence="3">
    <location>
        <begin position="127"/>
        <end position="129"/>
    </location>
    <ligand>
        <name>dCTP</name>
        <dbReference type="ChEBI" id="CHEBI:61481"/>
    </ligand>
</feature>
<dbReference type="HAMAP" id="MF_00146">
    <property type="entry name" value="dCTP_deaminase"/>
    <property type="match status" value="1"/>
</dbReference>
<organism evidence="4 5">
    <name type="scientific">Alloscardovia venturai</name>
    <dbReference type="NCBI Taxonomy" id="1769421"/>
    <lineage>
        <taxon>Bacteria</taxon>
        <taxon>Bacillati</taxon>
        <taxon>Actinomycetota</taxon>
        <taxon>Actinomycetes</taxon>
        <taxon>Bifidobacteriales</taxon>
        <taxon>Bifidobacteriaceae</taxon>
        <taxon>Alloscardovia</taxon>
    </lineage>
</organism>
<dbReference type="RefSeq" id="WP_377938043.1">
    <property type="nucleotide sequence ID" value="NZ_JBHTHQ010000012.1"/>
</dbReference>
<feature type="active site" description="Proton donor/acceptor" evidence="3">
    <location>
        <position position="129"/>
    </location>
</feature>
<comment type="similarity">
    <text evidence="3">Belongs to the dCTP deaminase family.</text>
</comment>
<dbReference type="PANTHER" id="PTHR42680:SF3">
    <property type="entry name" value="DCTP DEAMINASE"/>
    <property type="match status" value="1"/>
</dbReference>
<dbReference type="Proteomes" id="UP001597036">
    <property type="component" value="Unassembled WGS sequence"/>
</dbReference>
<dbReference type="InterPro" id="IPR033704">
    <property type="entry name" value="dUTPase_trimeric"/>
</dbReference>
<dbReference type="PANTHER" id="PTHR42680">
    <property type="entry name" value="DCTP DEAMINASE"/>
    <property type="match status" value="1"/>
</dbReference>
<dbReference type="InterPro" id="IPR011962">
    <property type="entry name" value="dCTP_deaminase"/>
</dbReference>
<keyword evidence="1 3" id="KW-0378">Hydrolase</keyword>
<comment type="caution">
    <text evidence="3">Lacks conserved residue(s) required for the propagation of feature annotation.</text>
</comment>
<proteinExistence type="inferred from homology"/>
<accession>A0ABW2Y7E2</accession>
<evidence type="ECO:0000256" key="1">
    <source>
        <dbReference type="ARBA" id="ARBA00022801"/>
    </source>
</evidence>
<dbReference type="Gene3D" id="2.70.40.10">
    <property type="match status" value="1"/>
</dbReference>
<evidence type="ECO:0000313" key="5">
    <source>
        <dbReference type="Proteomes" id="UP001597036"/>
    </source>
</evidence>
<dbReference type="GO" id="GO:0008829">
    <property type="term" value="F:dCTP deaminase activity"/>
    <property type="evidence" value="ECO:0007669"/>
    <property type="project" value="UniProtKB-EC"/>
</dbReference>
<comment type="function">
    <text evidence="3">Bifunctional enzyme that catalyzes both the deamination of dCTP to dUTP and the hydrolysis of dUTP to dUMP without releasing the toxic dUTP intermediate.</text>
</comment>
<feature type="binding site" evidence="3">
    <location>
        <position position="148"/>
    </location>
    <ligand>
        <name>dCTP</name>
        <dbReference type="ChEBI" id="CHEBI:61481"/>
    </ligand>
</feature>
<comment type="subunit">
    <text evidence="3">Homotrimer.</text>
</comment>
<keyword evidence="3" id="KW-0547">Nucleotide-binding</keyword>
<feature type="binding site" evidence="3">
    <location>
        <position position="119"/>
    </location>
    <ligand>
        <name>dCTP</name>
        <dbReference type="ChEBI" id="CHEBI:61481"/>
    </ligand>
</feature>
<protein>
    <recommendedName>
        <fullName evidence="3">dCTP deaminase, dUMP-forming</fullName>
        <ecNumber evidence="3">3.5.4.30</ecNumber>
    </recommendedName>
    <alternativeName>
        <fullName evidence="3">Bifunctional dCTP deaminase:dUTPase</fullName>
    </alternativeName>
    <alternativeName>
        <fullName evidence="3">DCD-DUT</fullName>
    </alternativeName>
</protein>
<evidence type="ECO:0000313" key="4">
    <source>
        <dbReference type="EMBL" id="MFD0704496.1"/>
    </source>
</evidence>
<feature type="binding site" evidence="3">
    <location>
        <position position="162"/>
    </location>
    <ligand>
        <name>dCTP</name>
        <dbReference type="ChEBI" id="CHEBI:61481"/>
    </ligand>
</feature>
<dbReference type="NCBIfam" id="TIGR02274">
    <property type="entry name" value="dCTP_deam"/>
    <property type="match status" value="1"/>
</dbReference>
<gene>
    <name evidence="3 4" type="primary">dcd</name>
    <name evidence="4" type="ORF">ACFQY8_01860</name>
</gene>
<name>A0ABW2Y7E2_9BIFI</name>